<comment type="catalytic activity">
    <reaction evidence="4">
        <text>a 2'-deoxyadenosine in DNA + S-adenosyl-L-methionine = an N(6)-methyl-2'-deoxyadenosine in DNA + S-adenosyl-L-homocysteine + H(+)</text>
        <dbReference type="Rhea" id="RHEA:15197"/>
        <dbReference type="Rhea" id="RHEA-COMP:12418"/>
        <dbReference type="Rhea" id="RHEA-COMP:12419"/>
        <dbReference type="ChEBI" id="CHEBI:15378"/>
        <dbReference type="ChEBI" id="CHEBI:57856"/>
        <dbReference type="ChEBI" id="CHEBI:59789"/>
        <dbReference type="ChEBI" id="CHEBI:90615"/>
        <dbReference type="ChEBI" id="CHEBI:90616"/>
        <dbReference type="EC" id="2.1.1.72"/>
    </reaction>
</comment>
<dbReference type="InterPro" id="IPR046819">
    <property type="entry name" value="MmeI_hel"/>
</dbReference>
<proteinExistence type="predicted"/>
<keyword evidence="11" id="KW-1185">Reference proteome</keyword>
<evidence type="ECO:0000259" key="9">
    <source>
        <dbReference type="Pfam" id="PF20473"/>
    </source>
</evidence>
<feature type="domain" description="MmeI-like DNA-methyltransferase" evidence="9">
    <location>
        <begin position="378"/>
        <end position="676"/>
    </location>
</feature>
<dbReference type="InterPro" id="IPR002052">
    <property type="entry name" value="DNA_methylase_N6_adenine_CS"/>
</dbReference>
<evidence type="ECO:0000256" key="3">
    <source>
        <dbReference type="ARBA" id="ARBA00022679"/>
    </source>
</evidence>
<feature type="compositionally biased region" description="Polar residues" evidence="5">
    <location>
        <begin position="1025"/>
        <end position="1034"/>
    </location>
</feature>
<evidence type="ECO:0000313" key="11">
    <source>
        <dbReference type="Proteomes" id="UP000738376"/>
    </source>
</evidence>
<evidence type="ECO:0000256" key="4">
    <source>
        <dbReference type="ARBA" id="ARBA00047942"/>
    </source>
</evidence>
<sequence>MQAFLAKWQGSQGNERANYQTFFDDLCGALGVERPIPKGTMQGDPYCFDKEIKVFHKEGIKTNFVDFHREGHFLIEAKQGSDKPKQSSPKRGTESYLRMMEKAFYQALSYTPFLNSKPPFLMTCDIGSHFELWMSFSGNYGGYGAREVIPLEDLLKEKVFDRFVAIFSDPQSLNPEKYRARVTREVAGTLAKLAKWLEEQGKEPQEVANFLMRCIFTMFAEDVRLLQGEIFTRALQERWIPEPSRFKAEIEDLWKVMNTGGKFNFDAIPQFNGSFFANAIAFDLPKEQLEVLYDAAQKDWREVEPAIFGTLLERALEKKERSRLGAHYTPRSYVERLVRPVVMEPLREEWLLVETEVNRLLVLKDGQEEPTKSQRDKAAVEIRAFLERLQQVRILDPACGSGNFLYVTLDLIKTLEQEVQMRLLDVLGKVTTDLLEEFDPRLAGRKQVNPSQFLGIEINPRAAAIAELVIWIGYLQWHFKRYGTTPPPEPILQDFHNIEFRDAVLAYDGRELDVDAKTGKVRSRWGGRTMRHPVTGEDVPDPSDQVPIYRYINPRPAVWQEADYIVSNPPFIGNKRMRDRLGDGYVDALRATHGDISDTVDFVMYWWNQSAKLVIDNKLKSFGLITTNSITQTFNRKVLHEYLSGTNPISLTFAIPDHPWIDSADGAAVRIAITVGKLGKHEGNLIKVAKEIEGENEISLIFTPSSRGLINSDLSVGADVASAKKLRANSILSGQGVIVLGEGFQLNEEEYLKLLKQEPQGVHLVKRYRNGKDITDKPRNLRIIDLYGLTELQVKQYPYIYQRIYELVRPKRLEMKDKARREQWWLFGRSNQEIRNAINELDRYIITCRTAKHRVFVFAEGDILPDAKLIAFGLNDAFYLGILSSSCHLIWASKSGAWLGVGNDSNYNHSECFGKFPFPDATLEQKEKIRQLGERLDRHRKQVQAQHPEITITGMYNLLEKLRKGEDFTDKDREYNNKALVSTLKQIHDDLDNAVLEAYGWEDLKPSSLHQTTDSPPSPPILGGTEQSNQSKSPSIGGFRGLDKLSGESLTEIILDRLVTLNAQRAEEERNGHIRWLRPEYQAPNEVRTQTIIEGVGESEEVAIAPAEVKTFPKQPKDQLAAIRDLLRTSNNPWTIAQIAAQFKNGGRYKNAISENLERLEWFGILHCHQDGQIKYWQHIETQQAS</sequence>
<evidence type="ECO:0000256" key="1">
    <source>
        <dbReference type="ARBA" id="ARBA00011900"/>
    </source>
</evidence>
<dbReference type="InterPro" id="IPR046816">
    <property type="entry name" value="MmeI_Mtase"/>
</dbReference>
<dbReference type="PANTHER" id="PTHR33841">
    <property type="entry name" value="DNA METHYLTRANSFERASE YEEA-RELATED"/>
    <property type="match status" value="1"/>
</dbReference>
<reference evidence="10 11" key="1">
    <citation type="submission" date="2020-03" db="EMBL/GenBank/DDBJ databases">
        <title>Draft Genome Sequence of 2-Methylisoborneol Producing Pseudanabaena yagii Strain GIHE-NHR1 Isolated from North Han River in South Korea.</title>
        <authorList>
            <person name="Jeong J."/>
        </authorList>
    </citation>
    <scope>NUCLEOTIDE SEQUENCE [LARGE SCALE GENOMIC DNA]</scope>
    <source>
        <strain evidence="10 11">GIHE-NHR1</strain>
    </source>
</reference>
<comment type="caution">
    <text evidence="10">The sequence shown here is derived from an EMBL/GenBank/DDBJ whole genome shotgun (WGS) entry which is preliminary data.</text>
</comment>
<feature type="domain" description="MmeI-like target recognition" evidence="8">
    <location>
        <begin position="741"/>
        <end position="920"/>
    </location>
</feature>
<dbReference type="InterPro" id="IPR029063">
    <property type="entry name" value="SAM-dependent_MTases_sf"/>
</dbReference>
<evidence type="ECO:0000259" key="8">
    <source>
        <dbReference type="Pfam" id="PF20466"/>
    </source>
</evidence>
<dbReference type="Proteomes" id="UP000738376">
    <property type="component" value="Unassembled WGS sequence"/>
</dbReference>
<evidence type="ECO:0000256" key="2">
    <source>
        <dbReference type="ARBA" id="ARBA00022603"/>
    </source>
</evidence>
<dbReference type="Pfam" id="PF20473">
    <property type="entry name" value="MmeI_Mtase"/>
    <property type="match status" value="1"/>
</dbReference>
<gene>
    <name evidence="10" type="ORF">HC246_02370</name>
</gene>
<dbReference type="Pfam" id="PF20465">
    <property type="entry name" value="MmeI_hel"/>
    <property type="match status" value="1"/>
</dbReference>
<accession>A0ABX1LL93</accession>
<evidence type="ECO:0000256" key="5">
    <source>
        <dbReference type="SAM" id="MobiDB-lite"/>
    </source>
</evidence>
<dbReference type="SUPFAM" id="SSF53335">
    <property type="entry name" value="S-adenosyl-L-methionine-dependent methyltransferases"/>
    <property type="match status" value="1"/>
</dbReference>
<dbReference type="InterPro" id="IPR050953">
    <property type="entry name" value="N4_N6_ade-DNA_methylase"/>
</dbReference>
<dbReference type="Pfam" id="PF20464">
    <property type="entry name" value="MmeI_N"/>
    <property type="match status" value="1"/>
</dbReference>
<dbReference type="Gene3D" id="3.40.50.150">
    <property type="entry name" value="Vaccinia Virus protein VP39"/>
    <property type="match status" value="1"/>
</dbReference>
<dbReference type="Pfam" id="PF20466">
    <property type="entry name" value="MmeI_TRD"/>
    <property type="match status" value="1"/>
</dbReference>
<dbReference type="EMBL" id="JAAVJL010000001">
    <property type="protein sequence ID" value="NMF56888.1"/>
    <property type="molecule type" value="Genomic_DNA"/>
</dbReference>
<keyword evidence="3" id="KW-0808">Transferase</keyword>
<dbReference type="GO" id="GO:0008168">
    <property type="term" value="F:methyltransferase activity"/>
    <property type="evidence" value="ECO:0007669"/>
    <property type="project" value="UniProtKB-KW"/>
</dbReference>
<evidence type="ECO:0000259" key="6">
    <source>
        <dbReference type="Pfam" id="PF20464"/>
    </source>
</evidence>
<dbReference type="EC" id="2.1.1.72" evidence="1"/>
<feature type="region of interest" description="Disordered" evidence="5">
    <location>
        <begin position="1006"/>
        <end position="1040"/>
    </location>
</feature>
<keyword evidence="2 10" id="KW-0489">Methyltransferase</keyword>
<dbReference type="InterPro" id="IPR046817">
    <property type="entry name" value="MmeI_N"/>
</dbReference>
<dbReference type="PANTHER" id="PTHR33841:SF1">
    <property type="entry name" value="DNA METHYLTRANSFERASE A"/>
    <property type="match status" value="1"/>
</dbReference>
<dbReference type="InterPro" id="IPR046820">
    <property type="entry name" value="MmeI_TRD"/>
</dbReference>
<dbReference type="PRINTS" id="PR00507">
    <property type="entry name" value="N12N6MTFRASE"/>
</dbReference>
<dbReference type="GO" id="GO:0032259">
    <property type="term" value="P:methylation"/>
    <property type="evidence" value="ECO:0007669"/>
    <property type="project" value="UniProtKB-KW"/>
</dbReference>
<organism evidence="10 11">
    <name type="scientific">Pseudanabaena yagii GIHE-NHR1</name>
    <dbReference type="NCBI Taxonomy" id="2722753"/>
    <lineage>
        <taxon>Bacteria</taxon>
        <taxon>Bacillati</taxon>
        <taxon>Cyanobacteriota</taxon>
        <taxon>Cyanophyceae</taxon>
        <taxon>Pseudanabaenales</taxon>
        <taxon>Pseudanabaenaceae</taxon>
        <taxon>Pseudanabaena</taxon>
        <taxon>Pseudanabaena yagii</taxon>
    </lineage>
</organism>
<evidence type="ECO:0000259" key="7">
    <source>
        <dbReference type="Pfam" id="PF20465"/>
    </source>
</evidence>
<feature type="domain" description="MmeI-like N-terminal" evidence="6">
    <location>
        <begin position="3"/>
        <end position="200"/>
    </location>
</feature>
<protein>
    <recommendedName>
        <fullName evidence="1">site-specific DNA-methyltransferase (adenine-specific)</fullName>
        <ecNumber evidence="1">2.1.1.72</ecNumber>
    </recommendedName>
</protein>
<feature type="domain" description="MmeI-like helicase spacer" evidence="7">
    <location>
        <begin position="206"/>
        <end position="276"/>
    </location>
</feature>
<dbReference type="PROSITE" id="PS00092">
    <property type="entry name" value="N6_MTASE"/>
    <property type="match status" value="1"/>
</dbReference>
<name>A0ABX1LL93_9CYAN</name>
<evidence type="ECO:0000313" key="10">
    <source>
        <dbReference type="EMBL" id="NMF56888.1"/>
    </source>
</evidence>